<sequence>MTMDEGHTWAGQRFADANLTHMAFTEHSSTYPPPHHRLYTVAFSGRPGGPSFYISLDNELDFAHEQESTFGVVMEGRDVLYQFFLQKDINGLRKILTIESIDILQTKKPTKEE</sequence>
<gene>
    <name evidence="1" type="ORF">FRACYDRAFT_221425</name>
</gene>
<dbReference type="AlphaFoldDB" id="A0A1E7EN97"/>
<evidence type="ECO:0000313" key="2">
    <source>
        <dbReference type="Proteomes" id="UP000095751"/>
    </source>
</evidence>
<keyword evidence="2" id="KW-1185">Reference proteome</keyword>
<reference evidence="1 2" key="1">
    <citation type="submission" date="2016-09" db="EMBL/GenBank/DDBJ databases">
        <title>Extensive genetic diversity and differential bi-allelic expression allows diatom success in the polar Southern Ocean.</title>
        <authorList>
            <consortium name="DOE Joint Genome Institute"/>
            <person name="Mock T."/>
            <person name="Otillar R.P."/>
            <person name="Strauss J."/>
            <person name="Dupont C."/>
            <person name="Frickenhaus S."/>
            <person name="Maumus F."/>
            <person name="Mcmullan M."/>
            <person name="Sanges R."/>
            <person name="Schmutz J."/>
            <person name="Toseland A."/>
            <person name="Valas R."/>
            <person name="Veluchamy A."/>
            <person name="Ward B.J."/>
            <person name="Allen A."/>
            <person name="Barry K."/>
            <person name="Falciatore A."/>
            <person name="Ferrante M."/>
            <person name="Fortunato A.E."/>
            <person name="Gloeckner G."/>
            <person name="Gruber A."/>
            <person name="Hipkin R."/>
            <person name="Janech M."/>
            <person name="Kroth P."/>
            <person name="Leese F."/>
            <person name="Lindquist E."/>
            <person name="Lyon B.R."/>
            <person name="Martin J."/>
            <person name="Mayer C."/>
            <person name="Parker M."/>
            <person name="Quesneville H."/>
            <person name="Raymond J."/>
            <person name="Uhlig C."/>
            <person name="Valentin K.U."/>
            <person name="Worden A.Z."/>
            <person name="Armbrust E.V."/>
            <person name="Bowler C."/>
            <person name="Green B."/>
            <person name="Moulton V."/>
            <person name="Van Oosterhout C."/>
            <person name="Grigoriev I."/>
        </authorList>
    </citation>
    <scope>NUCLEOTIDE SEQUENCE [LARGE SCALE GENOMIC DNA]</scope>
    <source>
        <strain evidence="1 2">CCMP1102</strain>
    </source>
</reference>
<organism evidence="1 2">
    <name type="scientific">Fragilariopsis cylindrus CCMP1102</name>
    <dbReference type="NCBI Taxonomy" id="635003"/>
    <lineage>
        <taxon>Eukaryota</taxon>
        <taxon>Sar</taxon>
        <taxon>Stramenopiles</taxon>
        <taxon>Ochrophyta</taxon>
        <taxon>Bacillariophyta</taxon>
        <taxon>Bacillariophyceae</taxon>
        <taxon>Bacillariophycidae</taxon>
        <taxon>Bacillariales</taxon>
        <taxon>Bacillariaceae</taxon>
        <taxon>Fragilariopsis</taxon>
    </lineage>
</organism>
<protein>
    <submittedName>
        <fullName evidence="1">Uncharacterized protein</fullName>
    </submittedName>
</protein>
<dbReference type="OrthoDB" id="44594at2759"/>
<dbReference type="Proteomes" id="UP000095751">
    <property type="component" value="Unassembled WGS sequence"/>
</dbReference>
<accession>A0A1E7EN97</accession>
<dbReference type="EMBL" id="KV784392">
    <property type="protein sequence ID" value="OEU07043.1"/>
    <property type="molecule type" value="Genomic_DNA"/>
</dbReference>
<dbReference type="KEGG" id="fcy:FRACYDRAFT_221425"/>
<name>A0A1E7EN97_9STRA</name>
<evidence type="ECO:0000313" key="1">
    <source>
        <dbReference type="EMBL" id="OEU07043.1"/>
    </source>
</evidence>
<dbReference type="InParanoid" id="A0A1E7EN97"/>
<proteinExistence type="predicted"/>